<dbReference type="Proteomes" id="UP001307889">
    <property type="component" value="Chromosome 4"/>
</dbReference>
<proteinExistence type="predicted"/>
<feature type="region of interest" description="Disordered" evidence="1">
    <location>
        <begin position="30"/>
        <end position="112"/>
    </location>
</feature>
<protein>
    <submittedName>
        <fullName evidence="2">Uncharacterized protein</fullName>
    </submittedName>
</protein>
<evidence type="ECO:0000313" key="3">
    <source>
        <dbReference type="Proteomes" id="UP001307889"/>
    </source>
</evidence>
<gene>
    <name evidence="2" type="ORF">NTJ_06185</name>
</gene>
<reference evidence="2 3" key="1">
    <citation type="submission" date="2023-09" db="EMBL/GenBank/DDBJ databases">
        <title>Nesidiocoris tenuis whole genome shotgun sequence.</title>
        <authorList>
            <person name="Shibata T."/>
            <person name="Shimoda M."/>
            <person name="Kobayashi T."/>
            <person name="Uehara T."/>
        </authorList>
    </citation>
    <scope>NUCLEOTIDE SEQUENCE [LARGE SCALE GENOMIC DNA]</scope>
    <source>
        <strain evidence="2 3">Japan</strain>
    </source>
</reference>
<organism evidence="2 3">
    <name type="scientific">Nesidiocoris tenuis</name>
    <dbReference type="NCBI Taxonomy" id="355587"/>
    <lineage>
        <taxon>Eukaryota</taxon>
        <taxon>Metazoa</taxon>
        <taxon>Ecdysozoa</taxon>
        <taxon>Arthropoda</taxon>
        <taxon>Hexapoda</taxon>
        <taxon>Insecta</taxon>
        <taxon>Pterygota</taxon>
        <taxon>Neoptera</taxon>
        <taxon>Paraneoptera</taxon>
        <taxon>Hemiptera</taxon>
        <taxon>Heteroptera</taxon>
        <taxon>Panheteroptera</taxon>
        <taxon>Cimicomorpha</taxon>
        <taxon>Miridae</taxon>
        <taxon>Dicyphina</taxon>
        <taxon>Nesidiocoris</taxon>
    </lineage>
</organism>
<dbReference type="EMBL" id="AP028912">
    <property type="protein sequence ID" value="BES93376.1"/>
    <property type="molecule type" value="Genomic_DNA"/>
</dbReference>
<feature type="compositionally biased region" description="Pro residues" evidence="1">
    <location>
        <begin position="75"/>
        <end position="98"/>
    </location>
</feature>
<accession>A0ABN7AR39</accession>
<keyword evidence="3" id="KW-1185">Reference proteome</keyword>
<feature type="compositionally biased region" description="Polar residues" evidence="1">
    <location>
        <begin position="30"/>
        <end position="43"/>
    </location>
</feature>
<evidence type="ECO:0000256" key="1">
    <source>
        <dbReference type="SAM" id="MobiDB-lite"/>
    </source>
</evidence>
<evidence type="ECO:0000313" key="2">
    <source>
        <dbReference type="EMBL" id="BES93376.1"/>
    </source>
</evidence>
<name>A0ABN7AR39_9HEMI</name>
<sequence length="112" mass="12225">MFAKFPRRKIQISTAVDTFAILSNREGANFDQNFHQPSQSTTYKPRDADGRTTTHRLEASASTGTRRPPGVSRPRLPPGSLPPPPPCQTLPPPGPPVFPRLISETARTPGLL</sequence>
<feature type="compositionally biased region" description="Basic and acidic residues" evidence="1">
    <location>
        <begin position="44"/>
        <end position="58"/>
    </location>
</feature>